<dbReference type="InterPro" id="IPR002048">
    <property type="entry name" value="EF_hand_dom"/>
</dbReference>
<accession>A0AAV4IY14</accession>
<dbReference type="Gene3D" id="1.10.238.10">
    <property type="entry name" value="EF-hand"/>
    <property type="match status" value="1"/>
</dbReference>
<dbReference type="Pfam" id="PF13499">
    <property type="entry name" value="EF-hand_7"/>
    <property type="match status" value="1"/>
</dbReference>
<dbReference type="EMBL" id="BMAT01006504">
    <property type="protein sequence ID" value="GFS14107.1"/>
    <property type="molecule type" value="Genomic_DNA"/>
</dbReference>
<keyword evidence="6" id="KW-0449">Lipoprotein</keyword>
<comment type="caution">
    <text evidence="8">The sequence shown here is derived from an EMBL/GenBank/DDBJ whole genome shotgun (WGS) entry which is preliminary data.</text>
</comment>
<reference evidence="8 9" key="1">
    <citation type="journal article" date="2021" name="Elife">
        <title>Chloroplast acquisition without the gene transfer in kleptoplastic sea slugs, Plakobranchus ocellatus.</title>
        <authorList>
            <person name="Maeda T."/>
            <person name="Takahashi S."/>
            <person name="Yoshida T."/>
            <person name="Shimamura S."/>
            <person name="Takaki Y."/>
            <person name="Nagai Y."/>
            <person name="Toyoda A."/>
            <person name="Suzuki Y."/>
            <person name="Arimoto A."/>
            <person name="Ishii H."/>
            <person name="Satoh N."/>
            <person name="Nishiyama T."/>
            <person name="Hasebe M."/>
            <person name="Maruyama T."/>
            <person name="Minagawa J."/>
            <person name="Obokata J."/>
            <person name="Shigenobu S."/>
        </authorList>
    </citation>
    <scope>NUCLEOTIDE SEQUENCE [LARGE SCALE GENOMIC DNA]</scope>
</reference>
<evidence type="ECO:0000256" key="1">
    <source>
        <dbReference type="ARBA" id="ARBA00006049"/>
    </source>
</evidence>
<proteinExistence type="inferred from homology"/>
<dbReference type="Proteomes" id="UP000762676">
    <property type="component" value="Unassembled WGS sequence"/>
</dbReference>
<keyword evidence="9" id="KW-1185">Reference proteome</keyword>
<evidence type="ECO:0000313" key="8">
    <source>
        <dbReference type="EMBL" id="GFS14107.1"/>
    </source>
</evidence>
<dbReference type="PROSITE" id="PS00018">
    <property type="entry name" value="EF_HAND_1"/>
    <property type="match status" value="2"/>
</dbReference>
<comment type="similarity">
    <text evidence="1">Belongs to the recoverin family.</text>
</comment>
<keyword evidence="4" id="KW-0677">Repeat</keyword>
<dbReference type="SMART" id="SM00054">
    <property type="entry name" value="EFh"/>
    <property type="match status" value="2"/>
</dbReference>
<dbReference type="AlphaFoldDB" id="A0AAV4IY14"/>
<evidence type="ECO:0000259" key="7">
    <source>
        <dbReference type="PROSITE" id="PS50222"/>
    </source>
</evidence>
<evidence type="ECO:0000256" key="4">
    <source>
        <dbReference type="ARBA" id="ARBA00022737"/>
    </source>
</evidence>
<evidence type="ECO:0000256" key="6">
    <source>
        <dbReference type="ARBA" id="ARBA00023288"/>
    </source>
</evidence>
<dbReference type="InterPro" id="IPR011992">
    <property type="entry name" value="EF-hand-dom_pair"/>
</dbReference>
<sequence>QVEDTLSRVRHRFTKYADHNNSITEQKFLEALGENKDSFFAERFFRFLDKDGSGNLDMEEITQGARILLSGTTAQKAEFVFTLYDINGNGTIERDELKAVLTSCVMESKMKLNENVG</sequence>
<feature type="domain" description="EF-hand" evidence="7">
    <location>
        <begin position="72"/>
        <end position="107"/>
    </location>
</feature>
<dbReference type="SUPFAM" id="SSF47473">
    <property type="entry name" value="EF-hand"/>
    <property type="match status" value="1"/>
</dbReference>
<gene>
    <name evidence="8" type="ORF">ElyMa_003154600</name>
</gene>
<dbReference type="InterPro" id="IPR018247">
    <property type="entry name" value="EF_Hand_1_Ca_BS"/>
</dbReference>
<keyword evidence="2" id="KW-0519">Myristate</keyword>
<organism evidence="8 9">
    <name type="scientific">Elysia marginata</name>
    <dbReference type="NCBI Taxonomy" id="1093978"/>
    <lineage>
        <taxon>Eukaryota</taxon>
        <taxon>Metazoa</taxon>
        <taxon>Spiralia</taxon>
        <taxon>Lophotrochozoa</taxon>
        <taxon>Mollusca</taxon>
        <taxon>Gastropoda</taxon>
        <taxon>Heterobranchia</taxon>
        <taxon>Euthyneura</taxon>
        <taxon>Panpulmonata</taxon>
        <taxon>Sacoglossa</taxon>
        <taxon>Placobranchoidea</taxon>
        <taxon>Plakobranchidae</taxon>
        <taxon>Elysia</taxon>
    </lineage>
</organism>
<dbReference type="CDD" id="cd00051">
    <property type="entry name" value="EFh"/>
    <property type="match status" value="1"/>
</dbReference>
<dbReference type="PROSITE" id="PS50222">
    <property type="entry name" value="EF_HAND_2"/>
    <property type="match status" value="2"/>
</dbReference>
<protein>
    <submittedName>
        <fullName evidence="8">NADPH oxidase 5</fullName>
    </submittedName>
</protein>
<keyword evidence="5" id="KW-0106">Calcium</keyword>
<evidence type="ECO:0000256" key="3">
    <source>
        <dbReference type="ARBA" id="ARBA00022723"/>
    </source>
</evidence>
<evidence type="ECO:0000313" key="9">
    <source>
        <dbReference type="Proteomes" id="UP000762676"/>
    </source>
</evidence>
<dbReference type="PANTHER" id="PTHR23055">
    <property type="entry name" value="CALCIUM BINDING PROTEINS"/>
    <property type="match status" value="1"/>
</dbReference>
<feature type="domain" description="EF-hand" evidence="7">
    <location>
        <begin position="36"/>
        <end position="71"/>
    </location>
</feature>
<name>A0AAV4IY14_9GAST</name>
<dbReference type="InterPro" id="IPR028846">
    <property type="entry name" value="Recoverin"/>
</dbReference>
<feature type="non-terminal residue" evidence="8">
    <location>
        <position position="1"/>
    </location>
</feature>
<dbReference type="PANTHER" id="PTHR23055:SF178">
    <property type="entry name" value="NEUROCALCIN HOMOLOG"/>
    <property type="match status" value="1"/>
</dbReference>
<evidence type="ECO:0000256" key="2">
    <source>
        <dbReference type="ARBA" id="ARBA00022707"/>
    </source>
</evidence>
<keyword evidence="3" id="KW-0479">Metal-binding</keyword>
<evidence type="ECO:0000256" key="5">
    <source>
        <dbReference type="ARBA" id="ARBA00022837"/>
    </source>
</evidence>
<dbReference type="GO" id="GO:0005509">
    <property type="term" value="F:calcium ion binding"/>
    <property type="evidence" value="ECO:0007669"/>
    <property type="project" value="InterPro"/>
</dbReference>